<dbReference type="Proteomes" id="UP000029714">
    <property type="component" value="Unassembled WGS sequence"/>
</dbReference>
<dbReference type="OrthoDB" id="5347351at2"/>
<evidence type="ECO:0000313" key="2">
    <source>
        <dbReference type="EMBL" id="TLD95043.1"/>
    </source>
</evidence>
<accession>A0A347VT09</accession>
<reference evidence="1 4" key="4">
    <citation type="submission" date="2019-12" db="EMBL/GenBank/DDBJ databases">
        <title>Multi-Generational Helicobacter saguini Isolates.</title>
        <authorList>
            <person name="Mannion A."/>
            <person name="Shen Z."/>
            <person name="Fox J.G."/>
        </authorList>
    </citation>
    <scope>NUCLEOTIDE SEQUENCE [LARGE SCALE GENOMIC DNA]</scope>
    <source>
        <strain evidence="1">16-048</strain>
        <strain evidence="4">16-048 (F4)</strain>
    </source>
</reference>
<name>A0A347VT09_9HELI</name>
<evidence type="ECO:0000313" key="4">
    <source>
        <dbReference type="Proteomes" id="UP000477070"/>
    </source>
</evidence>
<evidence type="ECO:0008006" key="5">
    <source>
        <dbReference type="Google" id="ProtNLM"/>
    </source>
</evidence>
<dbReference type="EMBL" id="JRMP02000004">
    <property type="protein sequence ID" value="TLD95043.1"/>
    <property type="molecule type" value="Genomic_DNA"/>
</dbReference>
<dbReference type="InterPro" id="IPR007485">
    <property type="entry name" value="LPS_assembly_LptE"/>
</dbReference>
<gene>
    <name evidence="1" type="ORF">DCO61_05065</name>
    <name evidence="2" type="ORF">LS64_003800</name>
</gene>
<keyword evidence="3" id="KW-1185">Reference proteome</keyword>
<proteinExistence type="predicted"/>
<organism evidence="2 3">
    <name type="scientific">Helicobacter saguini</name>
    <dbReference type="NCBI Taxonomy" id="1548018"/>
    <lineage>
        <taxon>Bacteria</taxon>
        <taxon>Pseudomonadati</taxon>
        <taxon>Campylobacterota</taxon>
        <taxon>Epsilonproteobacteria</taxon>
        <taxon>Campylobacterales</taxon>
        <taxon>Helicobacteraceae</taxon>
        <taxon>Helicobacter</taxon>
    </lineage>
</organism>
<dbReference type="GO" id="GO:0043165">
    <property type="term" value="P:Gram-negative-bacterium-type cell outer membrane assembly"/>
    <property type="evidence" value="ECO:0007669"/>
    <property type="project" value="InterPro"/>
</dbReference>
<evidence type="ECO:0000313" key="3">
    <source>
        <dbReference type="Proteomes" id="UP000029714"/>
    </source>
</evidence>
<evidence type="ECO:0000313" key="1">
    <source>
        <dbReference type="EMBL" id="MWV69392.1"/>
    </source>
</evidence>
<dbReference type="Pfam" id="PF04390">
    <property type="entry name" value="LptE"/>
    <property type="match status" value="1"/>
</dbReference>
<sequence length="167" mass="19102">MRVMQISFFIFIFMLNSCGYKPMAYFANKALGDKVCVKMYPNLENPEESIRIKDTINEAIYSRFHSQVVDESEADSILNIDVQNIKDAIIATNSQGFATFYRVYVTIRYTFTHNDKTFSYVNPGYYDYAASLTSPLTTYNNRSVAIIEAAKQSLDRFISQVGYSASF</sequence>
<dbReference type="AlphaFoldDB" id="A0A347VT09"/>
<comment type="caution">
    <text evidence="2">The sequence shown here is derived from an EMBL/GenBank/DDBJ whole genome shotgun (WGS) entry which is preliminary data.</text>
</comment>
<protein>
    <recommendedName>
        <fullName evidence="5">Lipoprotein</fullName>
    </recommendedName>
</protein>
<dbReference type="Proteomes" id="UP000477070">
    <property type="component" value="Unassembled WGS sequence"/>
</dbReference>
<reference evidence="2 3" key="2">
    <citation type="journal article" date="2016" name="Infect. Immun.">
        <title>Helicobacter saguini, a Novel Helicobacter Isolated from Cotton-Top Tamarins with Ulcerative Colitis, Has Proinflammatory Properties and Induces Typhlocolitis and Dysplasia in Gnotobiotic IL-10-/- Mice.</title>
        <authorList>
            <person name="Shen Z."/>
            <person name="Mannion A."/>
            <person name="Whary M.T."/>
            <person name="Muthupalani S."/>
            <person name="Sheh A."/>
            <person name="Feng Y."/>
            <person name="Gong G."/>
            <person name="Vandamme P."/>
            <person name="Holcombe H.R."/>
            <person name="Paster B.J."/>
            <person name="Fox J.G."/>
        </authorList>
    </citation>
    <scope>NUCLEOTIDE SEQUENCE [LARGE SCALE GENOMIC DNA]</scope>
    <source>
        <strain evidence="2 3">MIT 97-6194</strain>
    </source>
</reference>
<dbReference type="EMBL" id="QBIU01000001">
    <property type="protein sequence ID" value="MWV69392.1"/>
    <property type="molecule type" value="Genomic_DNA"/>
</dbReference>
<reference evidence="2 3" key="1">
    <citation type="journal article" date="2014" name="Genome Announc.">
        <title>Draft genome sequences of eight enterohepatic helicobacter species isolated from both laboratory and wild rodents.</title>
        <authorList>
            <person name="Sheh A."/>
            <person name="Shen Z."/>
            <person name="Fox J.G."/>
        </authorList>
    </citation>
    <scope>NUCLEOTIDE SEQUENCE [LARGE SCALE GENOMIC DNA]</scope>
    <source>
        <strain evidence="2 3">MIT 97-6194</strain>
    </source>
</reference>
<reference evidence="2" key="3">
    <citation type="submission" date="2018-04" db="EMBL/GenBank/DDBJ databases">
        <authorList>
            <person name="Sheh A."/>
            <person name="Shen Z."/>
            <person name="Mannion A.J."/>
            <person name="Fox J.G."/>
        </authorList>
    </citation>
    <scope>NUCLEOTIDE SEQUENCE</scope>
    <source>
        <strain evidence="2">MIT 97-6194</strain>
    </source>
</reference>
<dbReference type="GO" id="GO:0019867">
    <property type="term" value="C:outer membrane"/>
    <property type="evidence" value="ECO:0007669"/>
    <property type="project" value="InterPro"/>
</dbReference>